<gene>
    <name evidence="8" type="ORF">VW23_004205</name>
</gene>
<protein>
    <recommendedName>
        <fullName evidence="10">Polysaccharide biosynthesis protein C-terminal domain-containing protein</fullName>
    </recommendedName>
</protein>
<keyword evidence="3" id="KW-1003">Cell membrane</keyword>
<evidence type="ECO:0000256" key="4">
    <source>
        <dbReference type="ARBA" id="ARBA00022692"/>
    </source>
</evidence>
<evidence type="ECO:0008006" key="10">
    <source>
        <dbReference type="Google" id="ProtNLM"/>
    </source>
</evidence>
<evidence type="ECO:0000256" key="7">
    <source>
        <dbReference type="SAM" id="Phobius"/>
    </source>
</evidence>
<reference evidence="8 9" key="1">
    <citation type="journal article" date="2015" name="Genome Announc.">
        <title>Genome Assemblies of Three Soil-Associated Devosia species: D. insulae, D. limi, and D. soli.</title>
        <authorList>
            <person name="Hassan Y.I."/>
            <person name="Lepp D."/>
            <person name="Zhou T."/>
        </authorList>
    </citation>
    <scope>NUCLEOTIDE SEQUENCE [LARGE SCALE GENOMIC DNA]</scope>
    <source>
        <strain evidence="8 9">DS-56</strain>
    </source>
</reference>
<feature type="transmembrane region" description="Helical" evidence="7">
    <location>
        <begin position="372"/>
        <end position="391"/>
    </location>
</feature>
<comment type="similarity">
    <text evidence="2">Belongs to the polysaccharide synthase family.</text>
</comment>
<feature type="transmembrane region" description="Helical" evidence="7">
    <location>
        <begin position="96"/>
        <end position="115"/>
    </location>
</feature>
<feature type="transmembrane region" description="Helical" evidence="7">
    <location>
        <begin position="152"/>
        <end position="176"/>
    </location>
</feature>
<dbReference type="EMBL" id="LAJE02000363">
    <property type="protein sequence ID" value="OEO28646.1"/>
    <property type="molecule type" value="Genomic_DNA"/>
</dbReference>
<accession>A0A1E5XJ68</accession>
<keyword evidence="4 7" id="KW-0812">Transmembrane</keyword>
<name>A0A1E5XJ68_9HYPH</name>
<dbReference type="PANTHER" id="PTHR30250:SF10">
    <property type="entry name" value="LIPOPOLYSACCHARIDE BIOSYNTHESIS PROTEIN WZXC"/>
    <property type="match status" value="1"/>
</dbReference>
<keyword evidence="9" id="KW-1185">Reference proteome</keyword>
<feature type="transmembrane region" description="Helical" evidence="7">
    <location>
        <begin position="308"/>
        <end position="333"/>
    </location>
</feature>
<evidence type="ECO:0000256" key="6">
    <source>
        <dbReference type="ARBA" id="ARBA00023136"/>
    </source>
</evidence>
<evidence type="ECO:0000256" key="5">
    <source>
        <dbReference type="ARBA" id="ARBA00022989"/>
    </source>
</evidence>
<keyword evidence="5 7" id="KW-1133">Transmembrane helix</keyword>
<feature type="transmembrane region" description="Helical" evidence="7">
    <location>
        <begin position="20"/>
        <end position="41"/>
    </location>
</feature>
<dbReference type="PANTHER" id="PTHR30250">
    <property type="entry name" value="PST FAMILY PREDICTED COLANIC ACID TRANSPORTER"/>
    <property type="match status" value="1"/>
</dbReference>
<dbReference type="InterPro" id="IPR050833">
    <property type="entry name" value="Poly_Biosynth_Transport"/>
</dbReference>
<comment type="subcellular location">
    <subcellularLocation>
        <location evidence="1">Cell membrane</location>
        <topology evidence="1">Multi-pass membrane protein</topology>
    </subcellularLocation>
</comment>
<comment type="caution">
    <text evidence="8">The sequence shown here is derived from an EMBL/GenBank/DDBJ whole genome shotgun (WGS) entry which is preliminary data.</text>
</comment>
<dbReference type="Pfam" id="PF13440">
    <property type="entry name" value="Polysacc_synt_3"/>
    <property type="match status" value="1"/>
</dbReference>
<dbReference type="GO" id="GO:0005886">
    <property type="term" value="C:plasma membrane"/>
    <property type="evidence" value="ECO:0007669"/>
    <property type="project" value="UniProtKB-SubCell"/>
</dbReference>
<evidence type="ECO:0000313" key="8">
    <source>
        <dbReference type="EMBL" id="OEO28646.1"/>
    </source>
</evidence>
<evidence type="ECO:0000256" key="2">
    <source>
        <dbReference type="ARBA" id="ARBA00007430"/>
    </source>
</evidence>
<feature type="transmembrane region" description="Helical" evidence="7">
    <location>
        <begin position="345"/>
        <end position="366"/>
    </location>
</feature>
<organism evidence="8 9">
    <name type="scientific">Devosia insulae DS-56</name>
    <dbReference type="NCBI Taxonomy" id="1116389"/>
    <lineage>
        <taxon>Bacteria</taxon>
        <taxon>Pseudomonadati</taxon>
        <taxon>Pseudomonadota</taxon>
        <taxon>Alphaproteobacteria</taxon>
        <taxon>Hyphomicrobiales</taxon>
        <taxon>Devosiaceae</taxon>
        <taxon>Devosia</taxon>
    </lineage>
</organism>
<feature type="transmembrane region" description="Helical" evidence="7">
    <location>
        <begin position="273"/>
        <end position="296"/>
    </location>
</feature>
<sequence>MFLGIYLLSRLISPAEFGRYSAFQAMVLAVYPLLTLRYEYAIPVARSDGSARALLTLSLLLSVSATAVLSVGVLVLRGCCLPVEWISPAVAELIPLMGFAAVSASLASIFQLAAVRTGALRAMGVGRVLRAVCMTVGQVALALIVARGASSLIVGELVANLVLAAILAWASARYLPKLSVALQGRNIGKLWAAAKRFRAFALVSVPHAVSHQALVAIQGVAIGVLYGPTAMGHYFLMRKVLFSTIGLVSTALYQVCFSEASKTKGNHARLRELWTYSASLLAIVTIPIAVMLLFLGEQIFALLFGTEWASAGSLAAAAFPIIIMEPIAAAMAFMPAFLKRQPAAFGWSLTQNIVGIGSVWVIFLAGGRIEQAILGSSLAVAAVMLAYVVWLRAASAPSATQMAATQ</sequence>
<feature type="transmembrane region" description="Helical" evidence="7">
    <location>
        <begin position="53"/>
        <end position="76"/>
    </location>
</feature>
<evidence type="ECO:0000256" key="3">
    <source>
        <dbReference type="ARBA" id="ARBA00022475"/>
    </source>
</evidence>
<proteinExistence type="inferred from homology"/>
<evidence type="ECO:0000313" key="9">
    <source>
        <dbReference type="Proteomes" id="UP000095463"/>
    </source>
</evidence>
<keyword evidence="6 7" id="KW-0472">Membrane</keyword>
<dbReference type="Proteomes" id="UP000095463">
    <property type="component" value="Unassembled WGS sequence"/>
</dbReference>
<evidence type="ECO:0000256" key="1">
    <source>
        <dbReference type="ARBA" id="ARBA00004651"/>
    </source>
</evidence>
<dbReference type="AlphaFoldDB" id="A0A1E5XJ68"/>